<feature type="non-terminal residue" evidence="19">
    <location>
        <position position="1"/>
    </location>
</feature>
<feature type="compositionally biased region" description="Basic residues" evidence="16">
    <location>
        <begin position="58"/>
        <end position="68"/>
    </location>
</feature>
<proteinExistence type="inferred from homology"/>
<dbReference type="Gene3D" id="1.20.5.3600">
    <property type="match status" value="1"/>
</dbReference>
<dbReference type="GO" id="GO:1990385">
    <property type="term" value="C:meiotic spindle midzone"/>
    <property type="evidence" value="ECO:0007669"/>
    <property type="project" value="TreeGrafter"/>
</dbReference>
<dbReference type="InterPro" id="IPR022006">
    <property type="entry name" value="INCENP_N"/>
</dbReference>
<reference evidence="20" key="1">
    <citation type="journal article" date="2013" name="Nat. Genet.">
        <title>The duck genome and transcriptome provide insight into an avian influenza virus reservoir species.</title>
        <authorList>
            <person name="Huang Y."/>
            <person name="Li Y."/>
            <person name="Burt D.W."/>
            <person name="Chen H."/>
            <person name="Zhang Y."/>
            <person name="Qian W."/>
            <person name="Kim H."/>
            <person name="Gan S."/>
            <person name="Zhao Y."/>
            <person name="Li J."/>
            <person name="Yi K."/>
            <person name="Feng H."/>
            <person name="Zhu P."/>
            <person name="Li B."/>
            <person name="Liu Q."/>
            <person name="Fairley S."/>
            <person name="Magor K.E."/>
            <person name="Du Z."/>
            <person name="Hu X."/>
            <person name="Goodman L."/>
            <person name="Tafer H."/>
            <person name="Vignal A."/>
            <person name="Lee T."/>
            <person name="Kim K.W."/>
            <person name="Sheng Z."/>
            <person name="An Y."/>
            <person name="Searle S."/>
            <person name="Herrero J."/>
            <person name="Groenen M.A."/>
            <person name="Crooijmans R.P."/>
            <person name="Faraut T."/>
            <person name="Cai Q."/>
            <person name="Webster R.G."/>
            <person name="Aldridge J.R."/>
            <person name="Warren W.C."/>
            <person name="Bartschat S."/>
            <person name="Kehr S."/>
            <person name="Marz M."/>
            <person name="Stadler P.F."/>
            <person name="Smith J."/>
            <person name="Kraus R.H."/>
            <person name="Zhao Y."/>
            <person name="Ren L."/>
            <person name="Fei J."/>
            <person name="Morisson M."/>
            <person name="Kaiser P."/>
            <person name="Griffin D.K."/>
            <person name="Rao M."/>
            <person name="Pitel F."/>
            <person name="Wang J."/>
            <person name="Li N."/>
        </authorList>
    </citation>
    <scope>NUCLEOTIDE SEQUENCE [LARGE SCALE GENOMIC DNA]</scope>
</reference>
<evidence type="ECO:0000259" key="17">
    <source>
        <dbReference type="Pfam" id="PF03941"/>
    </source>
</evidence>
<evidence type="ECO:0000256" key="1">
    <source>
        <dbReference type="ARBA" id="ARBA00004123"/>
    </source>
</evidence>
<dbReference type="EMBL" id="KB743367">
    <property type="protein sequence ID" value="EOA99149.1"/>
    <property type="molecule type" value="Genomic_DNA"/>
</dbReference>
<keyword evidence="9" id="KW-0493">Microtubule</keyword>
<evidence type="ECO:0000256" key="3">
    <source>
        <dbReference type="ARBA" id="ARBA00004214"/>
    </source>
</evidence>
<dbReference type="GO" id="GO:0005634">
    <property type="term" value="C:nucleus"/>
    <property type="evidence" value="ECO:0007669"/>
    <property type="project" value="UniProtKB-SubCell"/>
</dbReference>
<feature type="compositionally biased region" description="Basic and acidic residues" evidence="16">
    <location>
        <begin position="601"/>
        <end position="618"/>
    </location>
</feature>
<evidence type="ECO:0000256" key="15">
    <source>
        <dbReference type="ARBA" id="ARBA00023328"/>
    </source>
</evidence>
<dbReference type="PANTHER" id="PTHR13142:SF3">
    <property type="entry name" value="INNER CENTROMERE PROTEIN ARK-BINDING DOMAIN-CONTAINING PROTEIN"/>
    <property type="match status" value="1"/>
</dbReference>
<comment type="similarity">
    <text evidence="5">Belongs to the INCENP family.</text>
</comment>
<dbReference type="GO" id="GO:0051257">
    <property type="term" value="P:meiotic spindle midzone assembly"/>
    <property type="evidence" value="ECO:0007669"/>
    <property type="project" value="TreeGrafter"/>
</dbReference>
<evidence type="ECO:0000256" key="6">
    <source>
        <dbReference type="ARBA" id="ARBA00022454"/>
    </source>
</evidence>
<feature type="region of interest" description="Disordered" evidence="16">
    <location>
        <begin position="734"/>
        <end position="759"/>
    </location>
</feature>
<keyword evidence="8" id="KW-0132">Cell division</keyword>
<keyword evidence="7" id="KW-0963">Cytoplasm</keyword>
<feature type="non-terminal residue" evidence="19">
    <location>
        <position position="829"/>
    </location>
</feature>
<evidence type="ECO:0000256" key="4">
    <source>
        <dbReference type="ARBA" id="ARBA00004629"/>
    </source>
</evidence>
<evidence type="ECO:0000259" key="18">
    <source>
        <dbReference type="Pfam" id="PF12178"/>
    </source>
</evidence>
<feature type="domain" description="Chromosome passenger complex (CPC) protein INCENP N-terminal" evidence="18">
    <location>
        <begin position="4"/>
        <end position="39"/>
    </location>
</feature>
<dbReference type="GO" id="GO:0030496">
    <property type="term" value="C:midbody"/>
    <property type="evidence" value="ECO:0007669"/>
    <property type="project" value="UniProtKB-SubCell"/>
</dbReference>
<dbReference type="Pfam" id="PF12178">
    <property type="entry name" value="INCENP_N"/>
    <property type="match status" value="1"/>
</dbReference>
<feature type="domain" description="Inner centromere protein ARK-binding" evidence="17">
    <location>
        <begin position="739"/>
        <end position="795"/>
    </location>
</feature>
<evidence type="ECO:0000256" key="8">
    <source>
        <dbReference type="ARBA" id="ARBA00022618"/>
    </source>
</evidence>
<feature type="compositionally biased region" description="Polar residues" evidence="16">
    <location>
        <begin position="347"/>
        <end position="363"/>
    </location>
</feature>
<dbReference type="Gene3D" id="6.10.250.2990">
    <property type="match status" value="1"/>
</dbReference>
<dbReference type="GO" id="GO:0005874">
    <property type="term" value="C:microtubule"/>
    <property type="evidence" value="ECO:0007669"/>
    <property type="project" value="UniProtKB-KW"/>
</dbReference>
<dbReference type="GO" id="GO:0051310">
    <property type="term" value="P:metaphase chromosome alignment"/>
    <property type="evidence" value="ECO:0007669"/>
    <property type="project" value="TreeGrafter"/>
</dbReference>
<dbReference type="GO" id="GO:0000281">
    <property type="term" value="P:mitotic cytokinesis"/>
    <property type="evidence" value="ECO:0007669"/>
    <property type="project" value="TreeGrafter"/>
</dbReference>
<dbReference type="GO" id="GO:0000776">
    <property type="term" value="C:kinetochore"/>
    <property type="evidence" value="ECO:0007669"/>
    <property type="project" value="UniProtKB-KW"/>
</dbReference>
<dbReference type="Proteomes" id="UP000296049">
    <property type="component" value="Unassembled WGS sequence"/>
</dbReference>
<dbReference type="GO" id="GO:0032133">
    <property type="term" value="C:chromosome passenger complex"/>
    <property type="evidence" value="ECO:0007669"/>
    <property type="project" value="TreeGrafter"/>
</dbReference>
<organism evidence="19 20">
    <name type="scientific">Anas platyrhynchos</name>
    <name type="common">Mallard</name>
    <name type="synonym">Anas boschas</name>
    <dbReference type="NCBI Taxonomy" id="8839"/>
    <lineage>
        <taxon>Eukaryota</taxon>
        <taxon>Metazoa</taxon>
        <taxon>Chordata</taxon>
        <taxon>Craniata</taxon>
        <taxon>Vertebrata</taxon>
        <taxon>Euteleostomi</taxon>
        <taxon>Archelosauria</taxon>
        <taxon>Archosauria</taxon>
        <taxon>Dinosauria</taxon>
        <taxon>Saurischia</taxon>
        <taxon>Theropoda</taxon>
        <taxon>Coelurosauria</taxon>
        <taxon>Aves</taxon>
        <taxon>Neognathae</taxon>
        <taxon>Galloanserae</taxon>
        <taxon>Anseriformes</taxon>
        <taxon>Anatidae</taxon>
        <taxon>Anatinae</taxon>
        <taxon>Anas</taxon>
    </lineage>
</organism>
<feature type="compositionally biased region" description="Polar residues" evidence="16">
    <location>
        <begin position="424"/>
        <end position="435"/>
    </location>
</feature>
<feature type="region of interest" description="Disordered" evidence="16">
    <location>
        <begin position="454"/>
        <end position="618"/>
    </location>
</feature>
<dbReference type="Pfam" id="PF03941">
    <property type="entry name" value="INCENP_ARK-bind"/>
    <property type="match status" value="1"/>
</dbReference>
<evidence type="ECO:0000256" key="14">
    <source>
        <dbReference type="ARBA" id="ARBA00023306"/>
    </source>
</evidence>
<keyword evidence="11" id="KW-0995">Kinetochore</keyword>
<keyword evidence="15" id="KW-0137">Centromere</keyword>
<feature type="compositionally biased region" description="Basic and acidic residues" evidence="16">
    <location>
        <begin position="553"/>
        <end position="594"/>
    </location>
</feature>
<name>R0LCB7_ANAPL</name>
<accession>R0LCB7</accession>
<gene>
    <name evidence="19" type="ORF">Anapl_17058</name>
</gene>
<keyword evidence="14" id="KW-0131">Cell cycle</keyword>
<comment type="subcellular location">
    <subcellularLocation>
        <location evidence="4">Chromosome</location>
        <location evidence="4">Centromere</location>
        <location evidence="4">Kinetochore</location>
    </subcellularLocation>
    <subcellularLocation>
        <location evidence="2">Cytoplasm</location>
        <location evidence="2">Cytoskeleton</location>
        <location evidence="2">Spindle</location>
    </subcellularLocation>
    <subcellularLocation>
        <location evidence="3">Midbody</location>
    </subcellularLocation>
    <subcellularLocation>
        <location evidence="1">Nucleus</location>
    </subcellularLocation>
</comment>
<evidence type="ECO:0000256" key="9">
    <source>
        <dbReference type="ARBA" id="ARBA00022701"/>
    </source>
</evidence>
<evidence type="ECO:0000256" key="5">
    <source>
        <dbReference type="ARBA" id="ARBA00010042"/>
    </source>
</evidence>
<feature type="compositionally biased region" description="Basic and acidic residues" evidence="16">
    <location>
        <begin position="208"/>
        <end position="217"/>
    </location>
</feature>
<feature type="region of interest" description="Disordered" evidence="16">
    <location>
        <begin position="305"/>
        <end position="437"/>
    </location>
</feature>
<evidence type="ECO:0000313" key="19">
    <source>
        <dbReference type="EMBL" id="EOA99149.1"/>
    </source>
</evidence>
<keyword evidence="12" id="KW-0206">Cytoskeleton</keyword>
<feature type="compositionally biased region" description="Low complexity" evidence="16">
    <location>
        <begin position="305"/>
        <end position="329"/>
    </location>
</feature>
<keyword evidence="13" id="KW-0539">Nucleus</keyword>
<dbReference type="InterPro" id="IPR005635">
    <property type="entry name" value="Inner_centromere_prot_ARK-bd"/>
</dbReference>
<dbReference type="PANTHER" id="PTHR13142">
    <property type="entry name" value="INNER CENTROMERE PROTEIN"/>
    <property type="match status" value="1"/>
</dbReference>
<feature type="compositionally biased region" description="Basic residues" evidence="16">
    <location>
        <begin position="258"/>
        <end position="268"/>
    </location>
</feature>
<evidence type="ECO:0000256" key="10">
    <source>
        <dbReference type="ARBA" id="ARBA00022776"/>
    </source>
</evidence>
<keyword evidence="20" id="KW-1185">Reference proteome</keyword>
<evidence type="ECO:0000256" key="2">
    <source>
        <dbReference type="ARBA" id="ARBA00004186"/>
    </source>
</evidence>
<evidence type="ECO:0000313" key="20">
    <source>
        <dbReference type="Proteomes" id="UP000296049"/>
    </source>
</evidence>
<feature type="region of interest" description="Disordered" evidence="16">
    <location>
        <begin position="46"/>
        <end position="291"/>
    </location>
</feature>
<evidence type="ECO:0000256" key="12">
    <source>
        <dbReference type="ARBA" id="ARBA00023212"/>
    </source>
</evidence>
<evidence type="ECO:0000256" key="7">
    <source>
        <dbReference type="ARBA" id="ARBA00022490"/>
    </source>
</evidence>
<evidence type="ECO:0000256" key="16">
    <source>
        <dbReference type="SAM" id="MobiDB-lite"/>
    </source>
</evidence>
<feature type="compositionally biased region" description="Polar residues" evidence="16">
    <location>
        <begin position="373"/>
        <end position="385"/>
    </location>
</feature>
<evidence type="ECO:0000256" key="11">
    <source>
        <dbReference type="ARBA" id="ARBA00022838"/>
    </source>
</evidence>
<keyword evidence="6" id="KW-0158">Chromosome</keyword>
<feature type="compositionally biased region" description="Basic and acidic residues" evidence="16">
    <location>
        <begin position="480"/>
        <end position="544"/>
    </location>
</feature>
<sequence>AMAEGPWRLLEVCEQRFSQFLHSAQHKHLAWLREVEEQGRRLLESNFQAEPGLMPKKPSQRRRLRKRQSSSLREESELTRRRLSRRRSSIKLASSRPASQRCHSKEQPQNPSGQEEEVSAPDCATKPQLSVETELPAPSGKQPAETQGPVAKEDYDDGPQAELSPKGAGADGGGAAFKILTREQVPEGDAATEQPDASAVTVLPGEQTAREGEEAPQRRSSTPTTEAARKRDSAMLQGDLSPPDIEKVLFQDPNNKRTTTKSKTRRCSGRQSFVGGLHKNRRTSLSEKYSLASRRENMIQKSISRAISKKAAAARESSSASSRVSCHSSLEVFVEGDGTSDVRSGPELNSQNDQVPENLLTSSKDGKAASPPAQCSSPEQQTGNKEANALPGANRTRSCKQRMGIVRNGQQPGGRAPLEDKHINSTNQALHSASPASKVVRPLKNFLQAVQRSQLLASPGPTGRGSVIKNLIKHNTPTRPDPKKKERQRLESLRKKQEAEEQRRKKVEEEKRRRQAEMKQKREERLRKALQARERVEQLEEEKKKRMQQKTLQNDEKVRLSQVREERVSEEWSKKKLLKKPGETEARKQKTLKVEEDEFEQHELLQKRREDRVKEKGKKALELRSPVEQRQVEQVKESPKELYQLLGQEERVWQPESISMTPDTWVSMVKVIKEEDQEEPWQQLAEEKKIKQAESSSAASNTCLSKTVKKSISTSCLKPPKNMKIFRSPKVSENNYGMDLNSDDSTDDESAPRKPVPAWADGSQLNQAIIHQYYHPVDVDELFGLIASPKLEDIFGKSKPRYFKRTSSAVWHSPPGTKFACGPTCNFKN</sequence>
<keyword evidence="10" id="KW-0498">Mitosis</keyword>
<protein>
    <submittedName>
        <fullName evidence="19">Inner centromere protein</fullName>
    </submittedName>
</protein>
<dbReference type="AlphaFoldDB" id="R0LCB7"/>
<evidence type="ECO:0000256" key="13">
    <source>
        <dbReference type="ARBA" id="ARBA00023242"/>
    </source>
</evidence>